<protein>
    <submittedName>
        <fullName evidence="1">Uncharacterized protein</fullName>
    </submittedName>
</protein>
<gene>
    <name evidence="1" type="ORF">MVEN_00596600</name>
</gene>
<sequence>MWDAHRNGTISKTNPAAAAHSWCLQLLFPSERVQSAYSYLKSFISAENSVKEKSHASKISQPGVPPMETPTIPTFQHPVYELPRKTVKIIHRLLRVEAAQGSEGKMTWKDLCKVFRSLNFTIDDSTPGSAVNFFPPSPKDRPITIHRPHPDPELSPLRIRQLGSRLRRVYGWSEDWFKISKGTE</sequence>
<comment type="caution">
    <text evidence="1">The sequence shown here is derived from an EMBL/GenBank/DDBJ whole genome shotgun (WGS) entry which is preliminary data.</text>
</comment>
<name>A0A8H6YNX2_9AGAR</name>
<accession>A0A8H6YNX2</accession>
<reference evidence="1" key="1">
    <citation type="submission" date="2020-05" db="EMBL/GenBank/DDBJ databases">
        <title>Mycena genomes resolve the evolution of fungal bioluminescence.</title>
        <authorList>
            <person name="Tsai I.J."/>
        </authorList>
    </citation>
    <scope>NUCLEOTIDE SEQUENCE</scope>
    <source>
        <strain evidence="1">CCC161011</strain>
    </source>
</reference>
<dbReference type="Pfam" id="PF07927">
    <property type="entry name" value="HicA_toxin"/>
    <property type="match status" value="1"/>
</dbReference>
<dbReference type="OrthoDB" id="2922289at2759"/>
<organism evidence="1 2">
    <name type="scientific">Mycena venus</name>
    <dbReference type="NCBI Taxonomy" id="2733690"/>
    <lineage>
        <taxon>Eukaryota</taxon>
        <taxon>Fungi</taxon>
        <taxon>Dikarya</taxon>
        <taxon>Basidiomycota</taxon>
        <taxon>Agaricomycotina</taxon>
        <taxon>Agaricomycetes</taxon>
        <taxon>Agaricomycetidae</taxon>
        <taxon>Agaricales</taxon>
        <taxon>Marasmiineae</taxon>
        <taxon>Mycenaceae</taxon>
        <taxon>Mycena</taxon>
    </lineage>
</organism>
<dbReference type="AlphaFoldDB" id="A0A8H6YNX2"/>
<proteinExistence type="predicted"/>
<evidence type="ECO:0000313" key="1">
    <source>
        <dbReference type="EMBL" id="KAF7362489.1"/>
    </source>
</evidence>
<dbReference type="Proteomes" id="UP000620124">
    <property type="component" value="Unassembled WGS sequence"/>
</dbReference>
<dbReference type="GO" id="GO:0003729">
    <property type="term" value="F:mRNA binding"/>
    <property type="evidence" value="ECO:0007669"/>
    <property type="project" value="InterPro"/>
</dbReference>
<keyword evidence="2" id="KW-1185">Reference proteome</keyword>
<dbReference type="PANTHER" id="PTHR40788:SF1">
    <property type="entry name" value="IPA PROTEIN"/>
    <property type="match status" value="1"/>
</dbReference>
<evidence type="ECO:0000313" key="2">
    <source>
        <dbReference type="Proteomes" id="UP000620124"/>
    </source>
</evidence>
<dbReference type="EMBL" id="JACAZI010000004">
    <property type="protein sequence ID" value="KAF7362489.1"/>
    <property type="molecule type" value="Genomic_DNA"/>
</dbReference>
<dbReference type="InterPro" id="IPR012933">
    <property type="entry name" value="HicA_mRNA_interferase"/>
</dbReference>
<dbReference type="PANTHER" id="PTHR40788">
    <property type="entry name" value="CLR5 DOMAIN-CONTAINING PROTEIN-RELATED"/>
    <property type="match status" value="1"/>
</dbReference>